<keyword evidence="2" id="KW-1133">Transmembrane helix</keyword>
<keyword evidence="4" id="KW-1185">Reference proteome</keyword>
<feature type="compositionally biased region" description="Polar residues" evidence="1">
    <location>
        <begin position="374"/>
        <end position="401"/>
    </location>
</feature>
<reference evidence="3" key="2">
    <citation type="journal article" date="2021" name="Genome Biol. Evol.">
        <title>Developing a high-quality reference genome for a parasitic bivalve with doubly uniparental inheritance (Bivalvia: Unionida).</title>
        <authorList>
            <person name="Smith C.H."/>
        </authorList>
    </citation>
    <scope>NUCLEOTIDE SEQUENCE</scope>
    <source>
        <strain evidence="3">CHS0354</strain>
        <tissue evidence="3">Mantle</tissue>
    </source>
</reference>
<gene>
    <name evidence="3" type="ORF">CHS0354_013371</name>
</gene>
<feature type="region of interest" description="Disordered" evidence="1">
    <location>
        <begin position="372"/>
        <end position="401"/>
    </location>
</feature>
<proteinExistence type="predicted"/>
<feature type="transmembrane region" description="Helical" evidence="2">
    <location>
        <begin position="85"/>
        <end position="104"/>
    </location>
</feature>
<dbReference type="AlphaFoldDB" id="A0AAE0RWJ7"/>
<protein>
    <submittedName>
        <fullName evidence="3">Uncharacterized protein</fullName>
    </submittedName>
</protein>
<keyword evidence="2" id="KW-0812">Transmembrane</keyword>
<reference evidence="3" key="1">
    <citation type="journal article" date="2021" name="Genome Biol. Evol.">
        <title>A High-Quality Reference Genome for a Parasitic Bivalve with Doubly Uniparental Inheritance (Bivalvia: Unionida).</title>
        <authorList>
            <person name="Smith C.H."/>
        </authorList>
    </citation>
    <scope>NUCLEOTIDE SEQUENCE</scope>
    <source>
        <strain evidence="3">CHS0354</strain>
    </source>
</reference>
<evidence type="ECO:0000256" key="1">
    <source>
        <dbReference type="SAM" id="MobiDB-lite"/>
    </source>
</evidence>
<sequence>MNLTEYSIKDYKEWKARIKETWDDQRKRVIFEGNDGIIYARKLTTQTTTQHMMTRTPTTANLTTRESDSSENGAGTTDTGHVLKIIMASLLALTFIVLIVIWICRRRLKNKKKRVSIRRPLQSEDPDHIYAEIEPLRTQYIECPSTSSGGVPIPIDKQKRWPGIRCLSMYISRLLRTDSKHSATNESILFNKESESVKVPSLPPTLDLPNEDRKGKKRAACQTIQSTSRPLMDTDSQMLMTSSDVLMEMHELEYVYNPLTRKTYSIPYDELSIGNTRSGAQITDHVTPGYPYQNFGPEKENEENLSNADKTSHLYFILEKEEDIVGKDFLPNVTELEDLNEGHCNTTSDTCHFSRPDDQCENKVDHDYFKIETTDGSAGSNYGKRQSTPSKDSAVQISETS</sequence>
<evidence type="ECO:0000256" key="2">
    <source>
        <dbReference type="SAM" id="Phobius"/>
    </source>
</evidence>
<dbReference type="EMBL" id="JAEAOA010000816">
    <property type="protein sequence ID" value="KAK3580615.1"/>
    <property type="molecule type" value="Genomic_DNA"/>
</dbReference>
<accession>A0AAE0RWJ7</accession>
<evidence type="ECO:0000313" key="3">
    <source>
        <dbReference type="EMBL" id="KAK3580615.1"/>
    </source>
</evidence>
<evidence type="ECO:0000313" key="4">
    <source>
        <dbReference type="Proteomes" id="UP001195483"/>
    </source>
</evidence>
<dbReference type="Proteomes" id="UP001195483">
    <property type="component" value="Unassembled WGS sequence"/>
</dbReference>
<name>A0AAE0RWJ7_9BIVA</name>
<comment type="caution">
    <text evidence="3">The sequence shown here is derived from an EMBL/GenBank/DDBJ whole genome shotgun (WGS) entry which is preliminary data.</text>
</comment>
<organism evidence="3 4">
    <name type="scientific">Potamilus streckersoni</name>
    <dbReference type="NCBI Taxonomy" id="2493646"/>
    <lineage>
        <taxon>Eukaryota</taxon>
        <taxon>Metazoa</taxon>
        <taxon>Spiralia</taxon>
        <taxon>Lophotrochozoa</taxon>
        <taxon>Mollusca</taxon>
        <taxon>Bivalvia</taxon>
        <taxon>Autobranchia</taxon>
        <taxon>Heteroconchia</taxon>
        <taxon>Palaeoheterodonta</taxon>
        <taxon>Unionida</taxon>
        <taxon>Unionoidea</taxon>
        <taxon>Unionidae</taxon>
        <taxon>Ambleminae</taxon>
        <taxon>Lampsilini</taxon>
        <taxon>Potamilus</taxon>
    </lineage>
</organism>
<keyword evidence="2" id="KW-0472">Membrane</keyword>
<reference evidence="3" key="3">
    <citation type="submission" date="2023-05" db="EMBL/GenBank/DDBJ databases">
        <authorList>
            <person name="Smith C.H."/>
        </authorList>
    </citation>
    <scope>NUCLEOTIDE SEQUENCE</scope>
    <source>
        <strain evidence="3">CHS0354</strain>
        <tissue evidence="3">Mantle</tissue>
    </source>
</reference>